<protein>
    <submittedName>
        <fullName evidence="2">Uncharacterized protein</fullName>
    </submittedName>
</protein>
<feature type="region of interest" description="Disordered" evidence="1">
    <location>
        <begin position="33"/>
        <end position="55"/>
    </location>
</feature>
<reference evidence="2 3" key="1">
    <citation type="submission" date="2019-09" db="EMBL/GenBank/DDBJ databases">
        <authorList>
            <person name="Dittami M. S."/>
        </authorList>
    </citation>
    <scope>NUCLEOTIDE SEQUENCE [LARGE SCALE GENOMIC DNA]</scope>
    <source>
        <strain evidence="2">SPHINGO391</strain>
    </source>
</reference>
<feature type="compositionally biased region" description="Basic and acidic residues" evidence="1">
    <location>
        <begin position="43"/>
        <end position="54"/>
    </location>
</feature>
<name>A0A5E7ZYY2_9SPHN</name>
<accession>A0A5E7ZYY2</accession>
<gene>
    <name evidence="2" type="ORF">SPHINGO391_470346</name>
</gene>
<dbReference type="AlphaFoldDB" id="A0A5E7ZYY2"/>
<evidence type="ECO:0000313" key="2">
    <source>
        <dbReference type="EMBL" id="VVT22359.1"/>
    </source>
</evidence>
<evidence type="ECO:0000313" key="3">
    <source>
        <dbReference type="Proteomes" id="UP000326857"/>
    </source>
</evidence>
<dbReference type="Proteomes" id="UP000326857">
    <property type="component" value="Unassembled WGS sequence"/>
</dbReference>
<organism evidence="2 3">
    <name type="scientific">Sphingomonas aurantiaca</name>
    <dbReference type="NCBI Taxonomy" id="185949"/>
    <lineage>
        <taxon>Bacteria</taxon>
        <taxon>Pseudomonadati</taxon>
        <taxon>Pseudomonadota</taxon>
        <taxon>Alphaproteobacteria</taxon>
        <taxon>Sphingomonadales</taxon>
        <taxon>Sphingomonadaceae</taxon>
        <taxon>Sphingomonas</taxon>
    </lineage>
</organism>
<evidence type="ECO:0000256" key="1">
    <source>
        <dbReference type="SAM" id="MobiDB-lite"/>
    </source>
</evidence>
<dbReference type="EMBL" id="CABVLI010000042">
    <property type="protein sequence ID" value="VVT22359.1"/>
    <property type="molecule type" value="Genomic_DNA"/>
</dbReference>
<sequence>MRTTTTAIHCPARLPARAPLPPKWRRSAITSAANTAESIAARSEAEPGRRRDPAGFKNWMRRAAIQTVARACATERRRLLPSEIWGRT</sequence>
<proteinExistence type="predicted"/>